<evidence type="ECO:0000256" key="4">
    <source>
        <dbReference type="ARBA" id="ARBA00023134"/>
    </source>
</evidence>
<dbReference type="InterPro" id="IPR001806">
    <property type="entry name" value="Small_GTPase"/>
</dbReference>
<evidence type="ECO:0000313" key="7">
    <source>
        <dbReference type="EMBL" id="NDV37942.1"/>
    </source>
</evidence>
<accession>A0A6B2LLG3</accession>
<dbReference type="SUPFAM" id="SSF52540">
    <property type="entry name" value="P-loop containing nucleoside triphosphate hydrolases"/>
    <property type="match status" value="1"/>
</dbReference>
<dbReference type="InterPro" id="IPR005225">
    <property type="entry name" value="Small_GTP-bd"/>
</dbReference>
<proteinExistence type="inferred from homology"/>
<dbReference type="PANTHER" id="PTHR47980">
    <property type="entry name" value="LD44762P"/>
    <property type="match status" value="1"/>
</dbReference>
<dbReference type="FunFam" id="3.40.50.300:FF:000586">
    <property type="entry name" value="Rab family GTPase"/>
    <property type="match status" value="1"/>
</dbReference>
<evidence type="ECO:0000256" key="1">
    <source>
        <dbReference type="ARBA" id="ARBA00004308"/>
    </source>
</evidence>
<comment type="subcellular location">
    <subcellularLocation>
        <location evidence="1">Endomembrane system</location>
    </subcellularLocation>
</comment>
<dbReference type="PRINTS" id="PR00449">
    <property type="entry name" value="RASTRNSFRMNG"/>
</dbReference>
<dbReference type="SMART" id="SM00175">
    <property type="entry name" value="RAB"/>
    <property type="match status" value="1"/>
</dbReference>
<dbReference type="GO" id="GO:0005525">
    <property type="term" value="F:GTP binding"/>
    <property type="evidence" value="ECO:0007669"/>
    <property type="project" value="UniProtKB-KW"/>
</dbReference>
<dbReference type="SMART" id="SM00174">
    <property type="entry name" value="RHO"/>
    <property type="match status" value="1"/>
</dbReference>
<evidence type="ECO:0000256" key="3">
    <source>
        <dbReference type="ARBA" id="ARBA00022741"/>
    </source>
</evidence>
<dbReference type="Gene3D" id="3.40.50.300">
    <property type="entry name" value="P-loop containing nucleotide triphosphate hydrolases"/>
    <property type="match status" value="1"/>
</dbReference>
<dbReference type="SMART" id="SM00173">
    <property type="entry name" value="RAS"/>
    <property type="match status" value="1"/>
</dbReference>
<dbReference type="Pfam" id="PF00071">
    <property type="entry name" value="Ras"/>
    <property type="match status" value="1"/>
</dbReference>
<sequence length="165" mass="18315">MCGNSGVGKSSVLLRFADNTFTERFISTIGIDFKIRTIDIDGAKIKLQIWDTAGQERFRTITSSYYRGSHAVLMVYDITDRHSYTEISSKWMSEVSSYASPDVLRAMVGNKCDLASSRAVETSEAQELATSLGVMFAETSAKTAVNVEQLFTDVARSLWKKTTVK</sequence>
<comment type="similarity">
    <text evidence="2">Belongs to the small GTPase superfamily. Rab family.</text>
</comment>
<reference evidence="7" key="1">
    <citation type="journal article" date="2020" name="J. Eukaryot. Microbiol.">
        <title>De novo Sequencing, Assembly and Annotation of the Transcriptome for the Free-Living Testate Amoeba Arcella intermedia.</title>
        <authorList>
            <person name="Ribeiro G.M."/>
            <person name="Porfirio-Sousa A.L."/>
            <person name="Maurer-Alcala X.X."/>
            <person name="Katz L.A."/>
            <person name="Lahr D.J.G."/>
        </authorList>
    </citation>
    <scope>NUCLEOTIDE SEQUENCE</scope>
</reference>
<dbReference type="InterPro" id="IPR050305">
    <property type="entry name" value="Small_GTPase_Rab"/>
</dbReference>
<dbReference type="PROSITE" id="PS51419">
    <property type="entry name" value="RAB"/>
    <property type="match status" value="1"/>
</dbReference>
<evidence type="ECO:0000256" key="5">
    <source>
        <dbReference type="ARBA" id="ARBA00023136"/>
    </source>
</evidence>
<evidence type="ECO:0000256" key="6">
    <source>
        <dbReference type="ARBA" id="ARBA00023288"/>
    </source>
</evidence>
<dbReference type="AlphaFoldDB" id="A0A6B2LLG3"/>
<dbReference type="NCBIfam" id="TIGR00231">
    <property type="entry name" value="small_GTP"/>
    <property type="match status" value="1"/>
</dbReference>
<dbReference type="PROSITE" id="PS51420">
    <property type="entry name" value="RHO"/>
    <property type="match status" value="1"/>
</dbReference>
<keyword evidence="3" id="KW-0547">Nucleotide-binding</keyword>
<organism evidence="7">
    <name type="scientific">Arcella intermedia</name>
    <dbReference type="NCBI Taxonomy" id="1963864"/>
    <lineage>
        <taxon>Eukaryota</taxon>
        <taxon>Amoebozoa</taxon>
        <taxon>Tubulinea</taxon>
        <taxon>Elardia</taxon>
        <taxon>Arcellinida</taxon>
        <taxon>Sphaerothecina</taxon>
        <taxon>Arcellidae</taxon>
        <taxon>Arcella</taxon>
    </lineage>
</organism>
<dbReference type="InterPro" id="IPR027417">
    <property type="entry name" value="P-loop_NTPase"/>
</dbReference>
<keyword evidence="4" id="KW-0342">GTP-binding</keyword>
<keyword evidence="6" id="KW-0449">Lipoprotein</keyword>
<name>A0A6B2LLG3_9EUKA</name>
<dbReference type="GO" id="GO:0003924">
    <property type="term" value="F:GTPase activity"/>
    <property type="evidence" value="ECO:0007669"/>
    <property type="project" value="InterPro"/>
</dbReference>
<protein>
    <submittedName>
        <fullName evidence="7">Uncharacterized protein</fullName>
    </submittedName>
</protein>
<evidence type="ECO:0000256" key="2">
    <source>
        <dbReference type="ARBA" id="ARBA00006270"/>
    </source>
</evidence>
<dbReference type="EMBL" id="GIBP01008973">
    <property type="protein sequence ID" value="NDV37942.1"/>
    <property type="molecule type" value="Transcribed_RNA"/>
</dbReference>
<dbReference type="PROSITE" id="PS51421">
    <property type="entry name" value="RAS"/>
    <property type="match status" value="1"/>
</dbReference>
<dbReference type="GO" id="GO:0012505">
    <property type="term" value="C:endomembrane system"/>
    <property type="evidence" value="ECO:0007669"/>
    <property type="project" value="UniProtKB-SubCell"/>
</dbReference>
<keyword evidence="5" id="KW-0472">Membrane</keyword>